<evidence type="ECO:0000313" key="3">
    <source>
        <dbReference type="Proteomes" id="UP000609531"/>
    </source>
</evidence>
<dbReference type="CDD" id="cd07996">
    <property type="entry name" value="WGR_MMR_like"/>
    <property type="match status" value="1"/>
</dbReference>
<dbReference type="AlphaFoldDB" id="A0A934ILQ7"/>
<evidence type="ECO:0000259" key="1">
    <source>
        <dbReference type="PROSITE" id="PS51977"/>
    </source>
</evidence>
<sequence>MMQLDLFPMELHLRCIEPGKNKYRFYALSVQPTLFGEWVLVREWGRIGRAGRRRHDHYRAAGPACDALHALAQQKKRRGYRG</sequence>
<dbReference type="RefSeq" id="WP_198882012.1">
    <property type="nucleotide sequence ID" value="NZ_JAEKJA010000007.1"/>
</dbReference>
<accession>A0A934ILQ7</accession>
<protein>
    <submittedName>
        <fullName evidence="2">WGR domain-containing protein</fullName>
    </submittedName>
</protein>
<dbReference type="InterPro" id="IPR049809">
    <property type="entry name" value="YehF/YfeS-like_WGR"/>
</dbReference>
<evidence type="ECO:0000313" key="2">
    <source>
        <dbReference type="EMBL" id="MBJ3776132.1"/>
    </source>
</evidence>
<dbReference type="InterPro" id="IPR036930">
    <property type="entry name" value="WGR_dom_sf"/>
</dbReference>
<dbReference type="SMART" id="SM00773">
    <property type="entry name" value="WGR"/>
    <property type="match status" value="1"/>
</dbReference>
<dbReference type="InterPro" id="IPR008893">
    <property type="entry name" value="WGR_domain"/>
</dbReference>
<feature type="domain" description="WGR" evidence="1">
    <location>
        <begin position="1"/>
        <end position="82"/>
    </location>
</feature>
<comment type="caution">
    <text evidence="2">The sequence shown here is derived from an EMBL/GenBank/DDBJ whole genome shotgun (WGS) entry which is preliminary data.</text>
</comment>
<organism evidence="2 3">
    <name type="scientific">Acuticoccus mangrovi</name>
    <dbReference type="NCBI Taxonomy" id="2796142"/>
    <lineage>
        <taxon>Bacteria</taxon>
        <taxon>Pseudomonadati</taxon>
        <taxon>Pseudomonadota</taxon>
        <taxon>Alphaproteobacteria</taxon>
        <taxon>Hyphomicrobiales</taxon>
        <taxon>Amorphaceae</taxon>
        <taxon>Acuticoccus</taxon>
    </lineage>
</organism>
<dbReference type="Pfam" id="PF05406">
    <property type="entry name" value="WGR"/>
    <property type="match status" value="1"/>
</dbReference>
<dbReference type="Gene3D" id="2.20.140.10">
    <property type="entry name" value="WGR domain"/>
    <property type="match status" value="1"/>
</dbReference>
<proteinExistence type="predicted"/>
<name>A0A934ILQ7_9HYPH</name>
<dbReference type="EMBL" id="JAEKJA010000007">
    <property type="protein sequence ID" value="MBJ3776132.1"/>
    <property type="molecule type" value="Genomic_DNA"/>
</dbReference>
<reference evidence="2" key="1">
    <citation type="submission" date="2020-12" db="EMBL/GenBank/DDBJ databases">
        <title>Bacterial taxonomy.</title>
        <authorList>
            <person name="Pan X."/>
        </authorList>
    </citation>
    <scope>NUCLEOTIDE SEQUENCE</scope>
    <source>
        <strain evidence="2">B2012</strain>
    </source>
</reference>
<dbReference type="Proteomes" id="UP000609531">
    <property type="component" value="Unassembled WGS sequence"/>
</dbReference>
<dbReference type="PROSITE" id="PS51977">
    <property type="entry name" value="WGR"/>
    <property type="match status" value="1"/>
</dbReference>
<gene>
    <name evidence="2" type="ORF">JCR33_10565</name>
</gene>
<dbReference type="SUPFAM" id="SSF142921">
    <property type="entry name" value="WGR domain-like"/>
    <property type="match status" value="1"/>
</dbReference>
<keyword evidence="3" id="KW-1185">Reference proteome</keyword>